<dbReference type="PROSITE" id="PS51257">
    <property type="entry name" value="PROKAR_LIPOPROTEIN"/>
    <property type="match status" value="1"/>
</dbReference>
<reference evidence="3 4" key="1">
    <citation type="journal article" date="2014" name="Int. J. Syst. Evol. Microbiol.">
        <title>Brachybacterium ginsengisoli sp. nov., isolated from soil of a ginseng field.</title>
        <authorList>
            <person name="Hoang V.A."/>
            <person name="Kim Y.J."/>
            <person name="Nguyen N.L."/>
            <person name="Yang D.C."/>
        </authorList>
    </citation>
    <scope>NUCLEOTIDE SEQUENCE [LARGE SCALE GENOMIC DNA]</scope>
    <source>
        <strain evidence="3 4">DCY80</strain>
    </source>
</reference>
<evidence type="ECO:0000313" key="3">
    <source>
        <dbReference type="EMBL" id="ATG56549.1"/>
    </source>
</evidence>
<evidence type="ECO:0000256" key="1">
    <source>
        <dbReference type="SAM" id="MobiDB-lite"/>
    </source>
</evidence>
<keyword evidence="4" id="KW-1185">Reference proteome</keyword>
<feature type="region of interest" description="Disordered" evidence="1">
    <location>
        <begin position="22"/>
        <end position="68"/>
    </location>
</feature>
<evidence type="ECO:0000256" key="2">
    <source>
        <dbReference type="SAM" id="SignalP"/>
    </source>
</evidence>
<proteinExistence type="predicted"/>
<accession>A0A291H256</accession>
<dbReference type="AlphaFoldDB" id="A0A291H256"/>
<dbReference type="EMBL" id="CP023564">
    <property type="protein sequence ID" value="ATG56549.1"/>
    <property type="molecule type" value="Genomic_DNA"/>
</dbReference>
<organism evidence="3 4">
    <name type="scientific">Brachybacterium ginsengisoli</name>
    <dbReference type="NCBI Taxonomy" id="1331682"/>
    <lineage>
        <taxon>Bacteria</taxon>
        <taxon>Bacillati</taxon>
        <taxon>Actinomycetota</taxon>
        <taxon>Actinomycetes</taxon>
        <taxon>Micrococcales</taxon>
        <taxon>Dermabacteraceae</taxon>
        <taxon>Brachybacterium</taxon>
    </lineage>
</organism>
<feature type="chain" id="PRO_5039420772" description="DUF4878 domain-containing protein" evidence="2">
    <location>
        <begin position="22"/>
        <end position="177"/>
    </location>
</feature>
<protein>
    <recommendedName>
        <fullName evidence="5">DUF4878 domain-containing protein</fullName>
    </recommendedName>
</protein>
<gene>
    <name evidence="3" type="ORF">CFK41_08465</name>
</gene>
<dbReference type="Proteomes" id="UP000217889">
    <property type="component" value="Chromosome"/>
</dbReference>
<name>A0A291H256_9MICO</name>
<dbReference type="KEGG" id="bgg:CFK41_08465"/>
<feature type="signal peptide" evidence="2">
    <location>
        <begin position="1"/>
        <end position="21"/>
    </location>
</feature>
<keyword evidence="2" id="KW-0732">Signal</keyword>
<evidence type="ECO:0008006" key="5">
    <source>
        <dbReference type="Google" id="ProtNLM"/>
    </source>
</evidence>
<sequence length="177" mass="17934">MVLRGAASALAAAALLVGATACTDDEGDEPSETGTAQEADPSDSGSTDPEESGTASDGGGDSPFSRDELDAASARFVDILQVLDDGDWEAACGMVLDPTTGAAPEGDRLQECVDGVESELGGRSDLVDPGAFDSMDASMVEAEDTGDGTVALSVLGNDLDIPMAPGDDGRWYLVIPF</sequence>
<evidence type="ECO:0000313" key="4">
    <source>
        <dbReference type="Proteomes" id="UP000217889"/>
    </source>
</evidence>